<evidence type="ECO:0000256" key="1">
    <source>
        <dbReference type="SAM" id="MobiDB-lite"/>
    </source>
</evidence>
<protein>
    <submittedName>
        <fullName evidence="2">Uncharacterized protein</fullName>
    </submittedName>
</protein>
<sequence>MKINGPILHYSNLLHEFLKLYKSAKYEVKSSVMVLKGMEGVDHAIKRRAKKEEEEEEEWTGMEQVVEMEDEKKEEEES</sequence>
<accession>A0A5B7E242</accession>
<dbReference type="EMBL" id="VSRR010001668">
    <property type="protein sequence ID" value="MPC26904.1"/>
    <property type="molecule type" value="Genomic_DNA"/>
</dbReference>
<dbReference type="AlphaFoldDB" id="A0A5B7E242"/>
<dbReference type="Proteomes" id="UP000324222">
    <property type="component" value="Unassembled WGS sequence"/>
</dbReference>
<gene>
    <name evidence="2" type="ORF">E2C01_020055</name>
</gene>
<feature type="compositionally biased region" description="Acidic residues" evidence="1">
    <location>
        <begin position="53"/>
        <end position="78"/>
    </location>
</feature>
<name>A0A5B7E242_PORTR</name>
<evidence type="ECO:0000313" key="3">
    <source>
        <dbReference type="Proteomes" id="UP000324222"/>
    </source>
</evidence>
<organism evidence="2 3">
    <name type="scientific">Portunus trituberculatus</name>
    <name type="common">Swimming crab</name>
    <name type="synonym">Neptunus trituberculatus</name>
    <dbReference type="NCBI Taxonomy" id="210409"/>
    <lineage>
        <taxon>Eukaryota</taxon>
        <taxon>Metazoa</taxon>
        <taxon>Ecdysozoa</taxon>
        <taxon>Arthropoda</taxon>
        <taxon>Crustacea</taxon>
        <taxon>Multicrustacea</taxon>
        <taxon>Malacostraca</taxon>
        <taxon>Eumalacostraca</taxon>
        <taxon>Eucarida</taxon>
        <taxon>Decapoda</taxon>
        <taxon>Pleocyemata</taxon>
        <taxon>Brachyura</taxon>
        <taxon>Eubrachyura</taxon>
        <taxon>Portunoidea</taxon>
        <taxon>Portunidae</taxon>
        <taxon>Portuninae</taxon>
        <taxon>Portunus</taxon>
    </lineage>
</organism>
<feature type="region of interest" description="Disordered" evidence="1">
    <location>
        <begin position="48"/>
        <end position="78"/>
    </location>
</feature>
<proteinExistence type="predicted"/>
<comment type="caution">
    <text evidence="2">The sequence shown here is derived from an EMBL/GenBank/DDBJ whole genome shotgun (WGS) entry which is preliminary data.</text>
</comment>
<keyword evidence="3" id="KW-1185">Reference proteome</keyword>
<reference evidence="2 3" key="1">
    <citation type="submission" date="2019-05" db="EMBL/GenBank/DDBJ databases">
        <title>Another draft genome of Portunus trituberculatus and its Hox gene families provides insights of decapod evolution.</title>
        <authorList>
            <person name="Jeong J.-H."/>
            <person name="Song I."/>
            <person name="Kim S."/>
            <person name="Choi T."/>
            <person name="Kim D."/>
            <person name="Ryu S."/>
            <person name="Kim W."/>
        </authorList>
    </citation>
    <scope>NUCLEOTIDE SEQUENCE [LARGE SCALE GENOMIC DNA]</scope>
    <source>
        <tissue evidence="2">Muscle</tissue>
    </source>
</reference>
<evidence type="ECO:0000313" key="2">
    <source>
        <dbReference type="EMBL" id="MPC26904.1"/>
    </source>
</evidence>